<proteinExistence type="predicted"/>
<evidence type="ECO:0000313" key="2">
    <source>
        <dbReference type="Proteomes" id="UP000603912"/>
    </source>
</evidence>
<name>A0A917MGP5_9HYPH</name>
<dbReference type="AlphaFoldDB" id="A0A917MGP5"/>
<dbReference type="InterPro" id="IPR037914">
    <property type="entry name" value="SpoVT-AbrB_sf"/>
</dbReference>
<comment type="caution">
    <text evidence="1">The sequence shown here is derived from an EMBL/GenBank/DDBJ whole genome shotgun (WGS) entry which is preliminary data.</text>
</comment>
<reference evidence="1" key="1">
    <citation type="journal article" date="2014" name="Int. J. Syst. Evol. Microbiol.">
        <title>Complete genome sequence of Corynebacterium casei LMG S-19264T (=DSM 44701T), isolated from a smear-ripened cheese.</title>
        <authorList>
            <consortium name="US DOE Joint Genome Institute (JGI-PGF)"/>
            <person name="Walter F."/>
            <person name="Albersmeier A."/>
            <person name="Kalinowski J."/>
            <person name="Ruckert C."/>
        </authorList>
    </citation>
    <scope>NUCLEOTIDE SEQUENCE</scope>
    <source>
        <strain evidence="1">CGMCC 1.12214</strain>
    </source>
</reference>
<evidence type="ECO:0008006" key="3">
    <source>
        <dbReference type="Google" id="ProtNLM"/>
    </source>
</evidence>
<dbReference type="Proteomes" id="UP000603912">
    <property type="component" value="Unassembled WGS sequence"/>
</dbReference>
<dbReference type="EMBL" id="BMES01000001">
    <property type="protein sequence ID" value="GGH11762.1"/>
    <property type="molecule type" value="Genomic_DNA"/>
</dbReference>
<gene>
    <name evidence="1" type="ORF">GCM10007036_09060</name>
</gene>
<dbReference type="SUPFAM" id="SSF89447">
    <property type="entry name" value="AbrB/MazE/MraZ-like"/>
    <property type="match status" value="1"/>
</dbReference>
<dbReference type="Gene3D" id="2.10.260.10">
    <property type="match status" value="1"/>
</dbReference>
<accession>A0A917MGP5</accession>
<evidence type="ECO:0000313" key="1">
    <source>
        <dbReference type="EMBL" id="GGH11762.1"/>
    </source>
</evidence>
<reference evidence="1" key="2">
    <citation type="submission" date="2020-09" db="EMBL/GenBank/DDBJ databases">
        <authorList>
            <person name="Sun Q."/>
            <person name="Zhou Y."/>
        </authorList>
    </citation>
    <scope>NUCLEOTIDE SEQUENCE</scope>
    <source>
        <strain evidence="1">CGMCC 1.12214</strain>
    </source>
</reference>
<protein>
    <recommendedName>
        <fullName evidence="3">SpoVT-AbrB domain-containing protein</fullName>
    </recommendedName>
</protein>
<keyword evidence="2" id="KW-1185">Reference proteome</keyword>
<dbReference type="RefSeq" id="WP_188516514.1">
    <property type="nucleotide sequence ID" value="NZ_BMES01000001.1"/>
</dbReference>
<sequence>MKSTIVNLGSTRGLRLPDEILDAAGVTHAVNVELRGDEVVLTAADEHVEAEGIDGVGSADEDSVLSRIGETDFDHEEWEWPNDFDGLRRPVVSKPVS</sequence>
<organism evidence="1 2">
    <name type="scientific">Alsobacter metallidurans</name>
    <dbReference type="NCBI Taxonomy" id="340221"/>
    <lineage>
        <taxon>Bacteria</taxon>
        <taxon>Pseudomonadati</taxon>
        <taxon>Pseudomonadota</taxon>
        <taxon>Alphaproteobacteria</taxon>
        <taxon>Hyphomicrobiales</taxon>
        <taxon>Alsobacteraceae</taxon>
        <taxon>Alsobacter</taxon>
    </lineage>
</organism>